<protein>
    <recommendedName>
        <fullName evidence="4">Glyoxysomal processing protease, glyoxysomal</fullName>
    </recommendedName>
</protein>
<evidence type="ECO:0000313" key="2">
    <source>
        <dbReference type="EMBL" id="KAG8490845.1"/>
    </source>
</evidence>
<keyword evidence="3" id="KW-1185">Reference proteome</keyword>
<organism evidence="2 3">
    <name type="scientific">Gossypium anomalum</name>
    <dbReference type="NCBI Taxonomy" id="47600"/>
    <lineage>
        <taxon>Eukaryota</taxon>
        <taxon>Viridiplantae</taxon>
        <taxon>Streptophyta</taxon>
        <taxon>Embryophyta</taxon>
        <taxon>Tracheophyta</taxon>
        <taxon>Spermatophyta</taxon>
        <taxon>Magnoliopsida</taxon>
        <taxon>eudicotyledons</taxon>
        <taxon>Gunneridae</taxon>
        <taxon>Pentapetalae</taxon>
        <taxon>rosids</taxon>
        <taxon>malvids</taxon>
        <taxon>Malvales</taxon>
        <taxon>Malvaceae</taxon>
        <taxon>Malvoideae</taxon>
        <taxon>Gossypium</taxon>
    </lineage>
</organism>
<dbReference type="OrthoDB" id="17845at2759"/>
<dbReference type="Pfam" id="PF13365">
    <property type="entry name" value="Trypsin_2"/>
    <property type="match status" value="2"/>
</dbReference>
<dbReference type="PANTHER" id="PTHR21004">
    <property type="entry name" value="SERINE PROTEASE-RELATED"/>
    <property type="match status" value="1"/>
</dbReference>
<comment type="caution">
    <text evidence="2">The sequence shown here is derived from an EMBL/GenBank/DDBJ whole genome shotgun (WGS) entry which is preliminary data.</text>
</comment>
<evidence type="ECO:0000313" key="3">
    <source>
        <dbReference type="Proteomes" id="UP000701853"/>
    </source>
</evidence>
<dbReference type="InterPro" id="IPR039245">
    <property type="entry name" value="TYSND1/DEG15"/>
</dbReference>
<dbReference type="FunFam" id="2.40.10.10:FF:000074">
    <property type="entry name" value="glyoxysomal processing protease, glyoxysomal-like"/>
    <property type="match status" value="1"/>
</dbReference>
<dbReference type="PANTHER" id="PTHR21004:SF0">
    <property type="entry name" value="PEROXISOMAL LEADER PEPTIDE-PROCESSING PROTEASE"/>
    <property type="match status" value="1"/>
</dbReference>
<dbReference type="GO" id="GO:0016485">
    <property type="term" value="P:protein processing"/>
    <property type="evidence" value="ECO:0007669"/>
    <property type="project" value="InterPro"/>
</dbReference>
<evidence type="ECO:0008006" key="4">
    <source>
        <dbReference type="Google" id="ProtNLM"/>
    </source>
</evidence>
<reference evidence="2 3" key="1">
    <citation type="journal article" date="2021" name="bioRxiv">
        <title>The Gossypium anomalum genome as a resource for cotton improvement and evolutionary analysis of hybrid incompatibility.</title>
        <authorList>
            <person name="Grover C.E."/>
            <person name="Yuan D."/>
            <person name="Arick M.A."/>
            <person name="Miller E.R."/>
            <person name="Hu G."/>
            <person name="Peterson D.G."/>
            <person name="Wendel J.F."/>
            <person name="Udall J.A."/>
        </authorList>
    </citation>
    <scope>NUCLEOTIDE SEQUENCE [LARGE SCALE GENOMIC DNA]</scope>
    <source>
        <strain evidence="2">JFW-Udall</strain>
        <tissue evidence="2">Leaf</tissue>
    </source>
</reference>
<dbReference type="InterPro" id="IPR043504">
    <property type="entry name" value="Peptidase_S1_PA_chymotrypsin"/>
</dbReference>
<feature type="region of interest" description="Disordered" evidence="1">
    <location>
        <begin position="728"/>
        <end position="764"/>
    </location>
</feature>
<dbReference type="EMBL" id="JAHUZN010000006">
    <property type="protein sequence ID" value="KAG8490845.1"/>
    <property type="molecule type" value="Genomic_DNA"/>
</dbReference>
<gene>
    <name evidence="2" type="ORF">CXB51_014044</name>
</gene>
<dbReference type="GO" id="GO:0005777">
    <property type="term" value="C:peroxisome"/>
    <property type="evidence" value="ECO:0007669"/>
    <property type="project" value="InterPro"/>
</dbReference>
<name>A0A8J5YZK7_9ROSI</name>
<accession>A0A8J5YZK7</accession>
<dbReference type="InterPro" id="IPR009003">
    <property type="entry name" value="Peptidase_S1_PA"/>
</dbReference>
<dbReference type="Gene3D" id="2.40.10.10">
    <property type="entry name" value="Trypsin-like serine proteases"/>
    <property type="match status" value="3"/>
</dbReference>
<dbReference type="FunFam" id="2.40.10.10:FF:000096">
    <property type="entry name" value="Glyoxysomal processing protease glyoxysomal"/>
    <property type="match status" value="1"/>
</dbReference>
<dbReference type="GO" id="GO:0004252">
    <property type="term" value="F:serine-type endopeptidase activity"/>
    <property type="evidence" value="ECO:0007669"/>
    <property type="project" value="InterPro"/>
</dbReference>
<sequence>MALPETADFARNFSVLVRVQGPDPKGLKMRNHAFHQYHSGKTTLSASGMLLPDTLYNTEVVKCIWDNDSGQNLMLVMTVASLVEPFLTIQHRENLSQGLSELIPGAQIDIMIEENMGADSDGGGCRWFTARPLKMVDVPISSLALQSLVEASSGSQEQGWEFGWSLASTHQPSVDSTQTQIEYDNKLLMERQRLVMGKSSNPSLMARSTTRIAILGVNLHLNGLPKIGISPLNKRGEFLLAMGSPFGILSPLHFFNSMSVGSVANCYPPKSSDRALLMADIRCLPGMEGGPVFGDQGMLVGILTRPLRQKTSDAEVQLVIPWDAIASACSDLLLKEPQIEEKGIHVNKGNLNTVGNGLLSNSNGANGHCCYNHDHVNSPCSSLLPIEKAMTSICLITIDDGVWASGVVLNDQGLILTNAHLLEPWRFGKTTVRSSSKKEAPFFLPEESAFSEEKGYKRYQKSCIGPFPLAGQQKGYKLKSVFHGHRSIRVRLDHLDPWIWCEAKVVYICKGPLDVALLQVDCIPDKLTAIMVDFSQPSLGSKAYVIGHGLLAPRCGFSPSVCSGVVAKVVKAEMPSYYKSLLPGVSQFPAMLETTAAVHPGGSGGAVVNSDGRLIGLVTSNARHGGGTVIPHLNFSIPSAVLMPIFQFVRDMKDFSPLQNLDKPNELLSSVWALMPPLSPKPGPPLNLPQPILEDNNNKEGKGSRFAKFIAEKNELLKRSAQFGKVEGLPNPILPNHPPEYAEPSSKHPCYDESGLAGVSSQII</sequence>
<evidence type="ECO:0000256" key="1">
    <source>
        <dbReference type="SAM" id="MobiDB-lite"/>
    </source>
</evidence>
<dbReference type="AlphaFoldDB" id="A0A8J5YZK7"/>
<proteinExistence type="predicted"/>
<dbReference type="Proteomes" id="UP000701853">
    <property type="component" value="Chromosome 6"/>
</dbReference>
<dbReference type="SUPFAM" id="SSF50494">
    <property type="entry name" value="Trypsin-like serine proteases"/>
    <property type="match status" value="2"/>
</dbReference>